<dbReference type="UniPathway" id="UPA00148"/>
<gene>
    <name evidence="6" type="primary">cobQ</name>
    <name evidence="11" type="ORF">SAMN04487970_101614</name>
</gene>
<feature type="domain" description="CobQ/CobB/MinD/ParA nucleotide binding" evidence="9">
    <location>
        <begin position="409"/>
        <end position="634"/>
    </location>
</feature>
<dbReference type="InterPro" id="IPR004839">
    <property type="entry name" value="Aminotransferase_I/II_large"/>
</dbReference>
<feature type="compositionally biased region" description="Basic and acidic residues" evidence="7">
    <location>
        <begin position="367"/>
        <end position="379"/>
    </location>
</feature>
<feature type="domain" description="Aminotransferase class I/classII large" evidence="8">
    <location>
        <begin position="25"/>
        <end position="348"/>
    </location>
</feature>
<dbReference type="InterPro" id="IPR047045">
    <property type="entry name" value="CobQ_N"/>
</dbReference>
<protein>
    <recommendedName>
        <fullName evidence="6">Cobyric acid synthase</fullName>
    </recommendedName>
</protein>
<dbReference type="GO" id="GO:0030170">
    <property type="term" value="F:pyridoxal phosphate binding"/>
    <property type="evidence" value="ECO:0007669"/>
    <property type="project" value="InterPro"/>
</dbReference>
<dbReference type="NCBIfam" id="NF001989">
    <property type="entry name" value="PRK00784.1"/>
    <property type="match status" value="1"/>
</dbReference>
<dbReference type="SUPFAM" id="SSF52540">
    <property type="entry name" value="P-loop containing nucleoside triphosphate hydrolases"/>
    <property type="match status" value="1"/>
</dbReference>
<dbReference type="PROSITE" id="PS51274">
    <property type="entry name" value="GATASE_COBBQ"/>
    <property type="match status" value="1"/>
</dbReference>
<dbReference type="InterPro" id="IPR027417">
    <property type="entry name" value="P-loop_NTPase"/>
</dbReference>
<dbReference type="GO" id="GO:0015420">
    <property type="term" value="F:ABC-type vitamin B12 transporter activity"/>
    <property type="evidence" value="ECO:0007669"/>
    <property type="project" value="UniProtKB-UniRule"/>
</dbReference>
<dbReference type="CDD" id="cd00609">
    <property type="entry name" value="AAT_like"/>
    <property type="match status" value="1"/>
</dbReference>
<dbReference type="Gene3D" id="3.40.640.10">
    <property type="entry name" value="Type I PLP-dependent aspartate aminotransferase-like (Major domain)"/>
    <property type="match status" value="1"/>
</dbReference>
<evidence type="ECO:0000256" key="7">
    <source>
        <dbReference type="SAM" id="MobiDB-lite"/>
    </source>
</evidence>
<dbReference type="InterPro" id="IPR004459">
    <property type="entry name" value="CobQ_synth"/>
</dbReference>
<feature type="domain" description="CobB/CobQ-like glutamine amidotransferase" evidence="10">
    <location>
        <begin position="666"/>
        <end position="865"/>
    </location>
</feature>
<dbReference type="InterPro" id="IPR015422">
    <property type="entry name" value="PyrdxlP-dep_Trfase_small"/>
</dbReference>
<dbReference type="EMBL" id="FMTT01000016">
    <property type="protein sequence ID" value="SCW56721.1"/>
    <property type="molecule type" value="Genomic_DNA"/>
</dbReference>
<dbReference type="PANTHER" id="PTHR21343">
    <property type="entry name" value="DETHIOBIOTIN SYNTHETASE"/>
    <property type="match status" value="1"/>
</dbReference>
<accession>A0A1G4RJC2</accession>
<reference evidence="12" key="1">
    <citation type="submission" date="2016-10" db="EMBL/GenBank/DDBJ databases">
        <authorList>
            <person name="Varghese N."/>
            <person name="Submissions S."/>
        </authorList>
    </citation>
    <scope>NUCLEOTIDE SEQUENCE [LARGE SCALE GENOMIC DNA]</scope>
    <source>
        <strain evidence="12">CGMCC 1.8946</strain>
    </source>
</reference>
<dbReference type="Gene3D" id="3.90.1150.10">
    <property type="entry name" value="Aspartate Aminotransferase, domain 1"/>
    <property type="match status" value="1"/>
</dbReference>
<dbReference type="CDD" id="cd05389">
    <property type="entry name" value="CobQ_N"/>
    <property type="match status" value="1"/>
</dbReference>
<dbReference type="CDD" id="cd01750">
    <property type="entry name" value="GATase1_CobQ"/>
    <property type="match status" value="1"/>
</dbReference>
<comment type="pathway">
    <text evidence="2 6">Cofactor biosynthesis; adenosylcobalamin biosynthesis.</text>
</comment>
<dbReference type="InterPro" id="IPR015421">
    <property type="entry name" value="PyrdxlP-dep_Trfase_major"/>
</dbReference>
<dbReference type="HAMAP" id="MF_00028">
    <property type="entry name" value="CobQ"/>
    <property type="match status" value="1"/>
</dbReference>
<evidence type="ECO:0000256" key="4">
    <source>
        <dbReference type="ARBA" id="ARBA00022962"/>
    </source>
</evidence>
<dbReference type="OrthoDB" id="9808302at2"/>
<dbReference type="Pfam" id="PF00155">
    <property type="entry name" value="Aminotran_1_2"/>
    <property type="match status" value="1"/>
</dbReference>
<dbReference type="Proteomes" id="UP000198601">
    <property type="component" value="Unassembled WGS sequence"/>
</dbReference>
<evidence type="ECO:0000259" key="9">
    <source>
        <dbReference type="Pfam" id="PF01656"/>
    </source>
</evidence>
<feature type="active site" evidence="6">
    <location>
        <position position="857"/>
    </location>
</feature>
<dbReference type="Gene3D" id="3.40.50.300">
    <property type="entry name" value="P-loop containing nucleotide triphosphate hydrolases"/>
    <property type="match status" value="1"/>
</dbReference>
<dbReference type="SUPFAM" id="SSF53383">
    <property type="entry name" value="PLP-dependent transferases"/>
    <property type="match status" value="1"/>
</dbReference>
<proteinExistence type="inferred from homology"/>
<comment type="similarity">
    <text evidence="6">Belongs to the CobB/CobQ family. CobQ subfamily.</text>
</comment>
<name>A0A1G4RJC2_9BACL</name>
<dbReference type="PROSITE" id="PS00105">
    <property type="entry name" value="AA_TRANSFER_CLASS_1"/>
    <property type="match status" value="1"/>
</dbReference>
<dbReference type="RefSeq" id="WP_090671889.1">
    <property type="nucleotide sequence ID" value="NZ_FMTT01000016.1"/>
</dbReference>
<evidence type="ECO:0000256" key="3">
    <source>
        <dbReference type="ARBA" id="ARBA00022573"/>
    </source>
</evidence>
<feature type="region of interest" description="Disordered" evidence="7">
    <location>
        <begin position="367"/>
        <end position="390"/>
    </location>
</feature>
<feature type="compositionally biased region" description="Polar residues" evidence="7">
    <location>
        <begin position="380"/>
        <end position="390"/>
    </location>
</feature>
<dbReference type="InterPro" id="IPR005860">
    <property type="entry name" value="CobD"/>
</dbReference>
<feature type="active site" description="Nucleophile" evidence="6">
    <location>
        <position position="745"/>
    </location>
</feature>
<evidence type="ECO:0000259" key="10">
    <source>
        <dbReference type="Pfam" id="PF07685"/>
    </source>
</evidence>
<evidence type="ECO:0000256" key="2">
    <source>
        <dbReference type="ARBA" id="ARBA00004953"/>
    </source>
</evidence>
<comment type="function">
    <text evidence="6">Catalyzes amidations at positions B, D, E, and G on adenosylcobyrinic A,C-diamide. NH(2) groups are provided by glutamine, and one molecule of ATP is hydrogenolyzed for each amidation.</text>
</comment>
<dbReference type="NCBIfam" id="TIGR00313">
    <property type="entry name" value="cobQ"/>
    <property type="match status" value="1"/>
</dbReference>
<dbReference type="InterPro" id="IPR029062">
    <property type="entry name" value="Class_I_gatase-like"/>
</dbReference>
<evidence type="ECO:0000256" key="5">
    <source>
        <dbReference type="ARBA" id="ARBA00048531"/>
    </source>
</evidence>
<dbReference type="Gene3D" id="3.40.50.880">
    <property type="match status" value="1"/>
</dbReference>
<dbReference type="InterPro" id="IPR002586">
    <property type="entry name" value="CobQ/CobB/MinD/ParA_Nub-bd_dom"/>
</dbReference>
<keyword evidence="12" id="KW-1185">Reference proteome</keyword>
<dbReference type="SUPFAM" id="SSF52317">
    <property type="entry name" value="Class I glutamine amidotransferase-like"/>
    <property type="match status" value="1"/>
</dbReference>
<keyword evidence="3 6" id="KW-0169">Cobalamin biosynthesis</keyword>
<evidence type="ECO:0000313" key="11">
    <source>
        <dbReference type="EMBL" id="SCW56721.1"/>
    </source>
</evidence>
<dbReference type="AlphaFoldDB" id="A0A1G4RJC2"/>
<dbReference type="GO" id="GO:0048472">
    <property type="term" value="F:threonine-phosphate decarboxylase activity"/>
    <property type="evidence" value="ECO:0007669"/>
    <property type="project" value="UniProtKB-EC"/>
</dbReference>
<sequence length="926" mass="102334">MLERYGHGGDLWTAAEAFGRPRERFVDFSSNMNPLGPPEAVGRILAEQWREVVHYPDPAVRELTGKLAAKHGVPAECVLVGNGAAELIDLAVRVRRPRVTGLVRPSFAEYEEAVEKIGGRIVDIPLDEANGFALHLADVQAATGRCDLLFLGHPNNPTGRLLPDDVVQALADGQIPAIVDEAFLDFCPREEELTLARAAAQNPHLTVIRSMTKFYSIPGLRLGYVVAHPQQIREMKRLQVPWSVNVLSQWIGSAVLEEREFARRTLKWVKEEKERLRAGLQSLGLTVFESDVNFVLFSLRSLGLDVRSLQAAMGRRGILIRDASLFPGLDETYCRVAVKLREQNEALLDGLRQSIADLLEARERATTGEEVAAAKRPERSQSSGRSVSNACPPSLPADFASLKLAPTFMLQGTASDVGKSLLTTALCRILLQDGLRVAPFKSQNMSLNSYVTPDGKEIGRAQGMQADACRVPATTDMNPILLKPKKDMVSQVVVHGKPYRDLDARTYREKYLPEAEAVVKEALVRLRQAYDAVVIEGAGSPAEVNLKDRDIVNMRLAGWADAPVLLVADIDRGGVFASLVGTLDILSPEERDRVKGFIINKFRGDVTLLTPGIEWLEKRTGKPVLGVIPYLPQLGLEDEDSASLERKIAEGALGRTDLALSEDMLDIAVIRLPRLSNFTDIDPLEYERDVRLRFVDKAETFGSPDAVIVPGSKNTVDDLLYLRDCGLDRKLLDFAKSGGWVTGICAGYQMLGEKLLDPNAVESDRPVLDGLGLFPTQTVFAAEKRTVRAAGMTQLYADPGQTFEIQGYEIHMGVTSFLRPVDHPFELSHPDTGSTESGSSLDGAVCSDGRLWGTYVHGILHNDDFRRAWLNRIRAAKGLEPLPAELRFQERREAAFDRLAAHVREHLDMERLYEMIGWNKGREGLR</sequence>
<dbReference type="InterPro" id="IPR004838">
    <property type="entry name" value="NHTrfase_class1_PyrdxlP-BS"/>
</dbReference>
<dbReference type="InterPro" id="IPR015424">
    <property type="entry name" value="PyrdxlP-dep_Trfase"/>
</dbReference>
<evidence type="ECO:0000313" key="12">
    <source>
        <dbReference type="Proteomes" id="UP000198601"/>
    </source>
</evidence>
<dbReference type="PANTHER" id="PTHR21343:SF1">
    <property type="entry name" value="COBYRIC ACID SYNTHASE"/>
    <property type="match status" value="1"/>
</dbReference>
<keyword evidence="4 6" id="KW-0315">Glutamine amidotransferase</keyword>
<dbReference type="STRING" id="624147.SAMN04487970_101614"/>
<comment type="catalytic activity">
    <reaction evidence="5">
        <text>O-phospho-L-threonine + H(+) = (R)-1-aminopropan-2-yl phosphate + CO2</text>
        <dbReference type="Rhea" id="RHEA:11492"/>
        <dbReference type="ChEBI" id="CHEBI:15378"/>
        <dbReference type="ChEBI" id="CHEBI:16526"/>
        <dbReference type="ChEBI" id="CHEBI:58563"/>
        <dbReference type="ChEBI" id="CHEBI:58675"/>
        <dbReference type="EC" id="4.1.1.81"/>
    </reaction>
</comment>
<organism evidence="11 12">
    <name type="scientific">Paenibacillus tianmuensis</name>
    <dbReference type="NCBI Taxonomy" id="624147"/>
    <lineage>
        <taxon>Bacteria</taxon>
        <taxon>Bacillati</taxon>
        <taxon>Bacillota</taxon>
        <taxon>Bacilli</taxon>
        <taxon>Bacillales</taxon>
        <taxon>Paenibacillaceae</taxon>
        <taxon>Paenibacillus</taxon>
    </lineage>
</organism>
<comment type="function">
    <text evidence="1">Decarboxylates L-threonine-O-3-phosphate to yield (R)-1-amino-2-propanol O-2-phosphate, the precursor for the linkage between the nucleotide loop and the corrin ring in cobalamin.</text>
</comment>
<dbReference type="Pfam" id="PF07685">
    <property type="entry name" value="GATase_3"/>
    <property type="match status" value="1"/>
</dbReference>
<evidence type="ECO:0000259" key="8">
    <source>
        <dbReference type="Pfam" id="PF00155"/>
    </source>
</evidence>
<dbReference type="NCBIfam" id="TIGR01140">
    <property type="entry name" value="L_thr_O3P_dcar"/>
    <property type="match status" value="1"/>
</dbReference>
<dbReference type="Pfam" id="PF01656">
    <property type="entry name" value="CbiA"/>
    <property type="match status" value="1"/>
</dbReference>
<dbReference type="InterPro" id="IPR033949">
    <property type="entry name" value="CobQ_GATase1"/>
</dbReference>
<dbReference type="InterPro" id="IPR011698">
    <property type="entry name" value="GATase_3"/>
</dbReference>
<dbReference type="GO" id="GO:0009236">
    <property type="term" value="P:cobalamin biosynthetic process"/>
    <property type="evidence" value="ECO:0007669"/>
    <property type="project" value="UniProtKB-UniRule"/>
</dbReference>
<evidence type="ECO:0000256" key="1">
    <source>
        <dbReference type="ARBA" id="ARBA00003444"/>
    </source>
</evidence>
<evidence type="ECO:0000256" key="6">
    <source>
        <dbReference type="HAMAP-Rule" id="MF_00028"/>
    </source>
</evidence>